<keyword evidence="2" id="KW-1003">Cell membrane</keyword>
<feature type="transmembrane region" description="Helical" evidence="11">
    <location>
        <begin position="155"/>
        <end position="177"/>
    </location>
</feature>
<feature type="transmembrane region" description="Helical" evidence="11">
    <location>
        <begin position="213"/>
        <end position="234"/>
    </location>
</feature>
<evidence type="ECO:0000256" key="3">
    <source>
        <dbReference type="ARBA" id="ARBA00022692"/>
    </source>
</evidence>
<reference evidence="13 14" key="1">
    <citation type="submission" date="2023-10" db="EMBL/GenBank/DDBJ databases">
        <title>Genomes of two closely related lineages of the louse Polyplax serrata with different host specificities.</title>
        <authorList>
            <person name="Martinu J."/>
            <person name="Tarabai H."/>
            <person name="Stefka J."/>
            <person name="Hypsa V."/>
        </authorList>
    </citation>
    <scope>NUCLEOTIDE SEQUENCE [LARGE SCALE GENOMIC DNA]</scope>
    <source>
        <strain evidence="13">HR10_N</strain>
    </source>
</reference>
<feature type="transmembrane region" description="Helical" evidence="11">
    <location>
        <begin position="297"/>
        <end position="321"/>
    </location>
</feature>
<dbReference type="GO" id="GO:0005886">
    <property type="term" value="C:plasma membrane"/>
    <property type="evidence" value="ECO:0007669"/>
    <property type="project" value="UniProtKB-SubCell"/>
</dbReference>
<evidence type="ECO:0000256" key="7">
    <source>
        <dbReference type="ARBA" id="ARBA00024348"/>
    </source>
</evidence>
<keyword evidence="5 11" id="KW-0472">Membrane</keyword>
<keyword evidence="8" id="KW-0813">Transport</keyword>
<evidence type="ECO:0000256" key="8">
    <source>
        <dbReference type="RuleBase" id="RU003346"/>
    </source>
</evidence>
<keyword evidence="9" id="KW-0175">Coiled coil</keyword>
<feature type="coiled-coil region" evidence="9">
    <location>
        <begin position="261"/>
        <end position="288"/>
    </location>
</feature>
<dbReference type="PANTHER" id="PTHR48021:SF86">
    <property type="entry name" value="FACILITATED TREHALOSE TRANSPORTER TRET1-1-LIKE PROTEIN"/>
    <property type="match status" value="1"/>
</dbReference>
<dbReference type="InterPro" id="IPR020846">
    <property type="entry name" value="MFS_dom"/>
</dbReference>
<feature type="transmembrane region" description="Helical" evidence="11">
    <location>
        <begin position="456"/>
        <end position="484"/>
    </location>
</feature>
<evidence type="ECO:0000256" key="5">
    <source>
        <dbReference type="ARBA" id="ARBA00023136"/>
    </source>
</evidence>
<feature type="transmembrane region" description="Helical" evidence="11">
    <location>
        <begin position="396"/>
        <end position="421"/>
    </location>
</feature>
<evidence type="ECO:0000313" key="14">
    <source>
        <dbReference type="Proteomes" id="UP001372834"/>
    </source>
</evidence>
<evidence type="ECO:0000256" key="4">
    <source>
        <dbReference type="ARBA" id="ARBA00022989"/>
    </source>
</evidence>
<gene>
    <name evidence="13" type="ORF">RUM43_013134</name>
</gene>
<dbReference type="PROSITE" id="PS50850">
    <property type="entry name" value="MFS"/>
    <property type="match status" value="1"/>
</dbReference>
<evidence type="ECO:0000256" key="2">
    <source>
        <dbReference type="ARBA" id="ARBA00022475"/>
    </source>
</evidence>
<evidence type="ECO:0000256" key="6">
    <source>
        <dbReference type="ARBA" id="ARBA00023180"/>
    </source>
</evidence>
<proteinExistence type="inferred from homology"/>
<dbReference type="SUPFAM" id="SSF103473">
    <property type="entry name" value="MFS general substrate transporter"/>
    <property type="match status" value="1"/>
</dbReference>
<dbReference type="PROSITE" id="PS00217">
    <property type="entry name" value="SUGAR_TRANSPORT_2"/>
    <property type="match status" value="1"/>
</dbReference>
<dbReference type="CDD" id="cd17358">
    <property type="entry name" value="MFS_GLUT6_8_Class3_like"/>
    <property type="match status" value="1"/>
</dbReference>
<evidence type="ECO:0000313" key="13">
    <source>
        <dbReference type="EMBL" id="KAK6618743.1"/>
    </source>
</evidence>
<dbReference type="Gene3D" id="1.20.1250.20">
    <property type="entry name" value="MFS general substrate transporter like domains"/>
    <property type="match status" value="1"/>
</dbReference>
<feature type="transmembrane region" description="Helical" evidence="11">
    <location>
        <begin position="333"/>
        <end position="355"/>
    </location>
</feature>
<dbReference type="InterPro" id="IPR050549">
    <property type="entry name" value="MFS_Trehalose_Transporter"/>
</dbReference>
<feature type="transmembrane region" description="Helical" evidence="11">
    <location>
        <begin position="362"/>
        <end position="384"/>
    </location>
</feature>
<dbReference type="InterPro" id="IPR003663">
    <property type="entry name" value="Sugar/inositol_transpt"/>
</dbReference>
<feature type="transmembrane region" description="Helical" evidence="11">
    <location>
        <begin position="189"/>
        <end position="207"/>
    </location>
</feature>
<dbReference type="InterPro" id="IPR005828">
    <property type="entry name" value="MFS_sugar_transport-like"/>
</dbReference>
<organism evidence="13 14">
    <name type="scientific">Polyplax serrata</name>
    <name type="common">Common mouse louse</name>
    <dbReference type="NCBI Taxonomy" id="468196"/>
    <lineage>
        <taxon>Eukaryota</taxon>
        <taxon>Metazoa</taxon>
        <taxon>Ecdysozoa</taxon>
        <taxon>Arthropoda</taxon>
        <taxon>Hexapoda</taxon>
        <taxon>Insecta</taxon>
        <taxon>Pterygota</taxon>
        <taxon>Neoptera</taxon>
        <taxon>Paraneoptera</taxon>
        <taxon>Psocodea</taxon>
        <taxon>Troctomorpha</taxon>
        <taxon>Phthiraptera</taxon>
        <taxon>Anoplura</taxon>
        <taxon>Polyplacidae</taxon>
        <taxon>Polyplax</taxon>
    </lineage>
</organism>
<accession>A0AAN8NWK4</accession>
<name>A0AAN8NWK4_POLSC</name>
<keyword evidence="4 11" id="KW-1133">Transmembrane helix</keyword>
<dbReference type="InterPro" id="IPR044775">
    <property type="entry name" value="MFS_ERD6/Tret1-like"/>
</dbReference>
<comment type="similarity">
    <text evidence="7">Belongs to the major facilitator superfamily. Sugar transporter (TC 2.A.1.1) family. Trehalose transporter subfamily.</text>
</comment>
<evidence type="ECO:0000256" key="10">
    <source>
        <dbReference type="SAM" id="MobiDB-lite"/>
    </source>
</evidence>
<evidence type="ECO:0000256" key="11">
    <source>
        <dbReference type="SAM" id="Phobius"/>
    </source>
</evidence>
<keyword evidence="6" id="KW-0325">Glycoprotein</keyword>
<dbReference type="AlphaFoldDB" id="A0AAN8NWK4"/>
<dbReference type="Proteomes" id="UP001372834">
    <property type="component" value="Unassembled WGS sequence"/>
</dbReference>
<feature type="region of interest" description="Disordered" evidence="10">
    <location>
        <begin position="1"/>
        <end position="22"/>
    </location>
</feature>
<dbReference type="PRINTS" id="PR00171">
    <property type="entry name" value="SUGRTRNSPORT"/>
</dbReference>
<feature type="transmembrane region" description="Helical" evidence="11">
    <location>
        <begin position="101"/>
        <end position="123"/>
    </location>
</feature>
<dbReference type="EMBL" id="JAWJWE010000041">
    <property type="protein sequence ID" value="KAK6618743.1"/>
    <property type="molecule type" value="Genomic_DNA"/>
</dbReference>
<dbReference type="GO" id="GO:0051119">
    <property type="term" value="F:sugar transmembrane transporter activity"/>
    <property type="evidence" value="ECO:0007669"/>
    <property type="project" value="InterPro"/>
</dbReference>
<comment type="subcellular location">
    <subcellularLocation>
        <location evidence="1">Cell membrane</location>
        <topology evidence="1">Multi-pass membrane protein</topology>
    </subcellularLocation>
</comment>
<evidence type="ECO:0000256" key="1">
    <source>
        <dbReference type="ARBA" id="ARBA00004651"/>
    </source>
</evidence>
<dbReference type="InterPro" id="IPR005829">
    <property type="entry name" value="Sugar_transporter_CS"/>
</dbReference>
<dbReference type="FunFam" id="1.20.1250.20:FF:000055">
    <property type="entry name" value="Facilitated trehalose transporter Tret1-2 homolog"/>
    <property type="match status" value="1"/>
</dbReference>
<evidence type="ECO:0000259" key="12">
    <source>
        <dbReference type="PROSITE" id="PS50850"/>
    </source>
</evidence>
<sequence length="501" mass="54421">MMKESDSQGLTQKGSGKDGKGRVAITQYLAALAGPTNIPPSPPPQTPRMTPPELQLNIQRLTAGMGAFTVGTVLSWSSSALPMLQNSTTTPLERPMNDDEGMWIGSLLAIGALIGAFPAGYLADRIGRKYLQLGLALPFIVSWIIIVFAKQVVALFVARLLAGIATGGICVVAPLYIGEIAETSIRGNLGSYFQLLLTVGILFSYMLGALLDYTWLGIVSGVAPVVFLVALFFAPETPFYLVARNKRNLAEISLVWLRGKTRNVSDELDRIEEEVDEARRNKGTFRDLISSRANRNALVISLGLMIFQQFCGINAVIFYAAEIFRIAGSDLDPNICAIIVGAFQVVFTYGAALLVDRAGRKILLLISSGVMIACLFTLGIYFQLTASDEELVKSIGWIPLIALNVFIACFSLGFGPLPWMMMGELFSTTIKEMACAMAVTMNWMLVFVVTKTFKDLILALGTAGTFWLFGSISCLGFLFICFVVKETKGKTFAEIQRMIGG</sequence>
<dbReference type="PANTHER" id="PTHR48021">
    <property type="match status" value="1"/>
</dbReference>
<dbReference type="NCBIfam" id="TIGR00879">
    <property type="entry name" value="SP"/>
    <property type="match status" value="1"/>
</dbReference>
<comment type="caution">
    <text evidence="13">The sequence shown here is derived from an EMBL/GenBank/DDBJ whole genome shotgun (WGS) entry which is preliminary data.</text>
</comment>
<evidence type="ECO:0000256" key="9">
    <source>
        <dbReference type="SAM" id="Coils"/>
    </source>
</evidence>
<feature type="transmembrane region" description="Helical" evidence="11">
    <location>
        <begin position="130"/>
        <end position="149"/>
    </location>
</feature>
<dbReference type="InterPro" id="IPR036259">
    <property type="entry name" value="MFS_trans_sf"/>
</dbReference>
<protein>
    <recommendedName>
        <fullName evidence="12">Major facilitator superfamily (MFS) profile domain-containing protein</fullName>
    </recommendedName>
</protein>
<dbReference type="PROSITE" id="PS00216">
    <property type="entry name" value="SUGAR_TRANSPORT_1"/>
    <property type="match status" value="2"/>
</dbReference>
<feature type="transmembrane region" description="Helical" evidence="11">
    <location>
        <begin position="61"/>
        <end position="81"/>
    </location>
</feature>
<dbReference type="Pfam" id="PF00083">
    <property type="entry name" value="Sugar_tr"/>
    <property type="match status" value="1"/>
</dbReference>
<feature type="transmembrane region" description="Helical" evidence="11">
    <location>
        <begin position="433"/>
        <end position="450"/>
    </location>
</feature>
<keyword evidence="3 11" id="KW-0812">Transmembrane</keyword>
<feature type="domain" description="Major facilitator superfamily (MFS) profile" evidence="12">
    <location>
        <begin position="55"/>
        <end position="488"/>
    </location>
</feature>